<reference evidence="2" key="1">
    <citation type="submission" date="2023-04" db="EMBL/GenBank/DDBJ databases">
        <title>Colletotrichum limetticola genome sequence.</title>
        <authorList>
            <person name="Baroncelli R."/>
        </authorList>
    </citation>
    <scope>NUCLEOTIDE SEQUENCE</scope>
    <source>
        <strain evidence="2">KLA-Anderson</strain>
    </source>
</reference>
<gene>
    <name evidence="2" type="ORF">CLIM01_11085</name>
</gene>
<organism evidence="2 3">
    <name type="scientific">Colletotrichum limetticola</name>
    <dbReference type="NCBI Taxonomy" id="1209924"/>
    <lineage>
        <taxon>Eukaryota</taxon>
        <taxon>Fungi</taxon>
        <taxon>Dikarya</taxon>
        <taxon>Ascomycota</taxon>
        <taxon>Pezizomycotina</taxon>
        <taxon>Sordariomycetes</taxon>
        <taxon>Hypocreomycetidae</taxon>
        <taxon>Glomerellales</taxon>
        <taxon>Glomerellaceae</taxon>
        <taxon>Colletotrichum</taxon>
        <taxon>Colletotrichum acutatum species complex</taxon>
    </lineage>
</organism>
<feature type="domain" description="Alcohol dehydrogenase-like C-terminal" evidence="1">
    <location>
        <begin position="12"/>
        <end position="51"/>
    </location>
</feature>
<dbReference type="InterPro" id="IPR013149">
    <property type="entry name" value="ADH-like_C"/>
</dbReference>
<evidence type="ECO:0000313" key="2">
    <source>
        <dbReference type="EMBL" id="KAK0371561.1"/>
    </source>
</evidence>
<comment type="caution">
    <text evidence="2">The sequence shown here is derived from an EMBL/GenBank/DDBJ whole genome shotgun (WGS) entry which is preliminary data.</text>
</comment>
<sequence length="51" mass="5207">MRDTVVIQGTGGVSVAGIQIAVAAGADVIAFSTSEEKLELLRKLGAKHAIN</sequence>
<keyword evidence="3" id="KW-1185">Reference proteome</keyword>
<accession>A0ABQ9PID8</accession>
<protein>
    <submittedName>
        <fullName evidence="2">Oxidoreductase</fullName>
    </submittedName>
</protein>
<dbReference type="Gene3D" id="3.40.50.720">
    <property type="entry name" value="NAD(P)-binding Rossmann-like Domain"/>
    <property type="match status" value="1"/>
</dbReference>
<dbReference type="InterPro" id="IPR036291">
    <property type="entry name" value="NAD(P)-bd_dom_sf"/>
</dbReference>
<dbReference type="PANTHER" id="PTHR45033">
    <property type="match status" value="1"/>
</dbReference>
<dbReference type="Proteomes" id="UP001169217">
    <property type="component" value="Unassembled WGS sequence"/>
</dbReference>
<dbReference type="InterPro" id="IPR052711">
    <property type="entry name" value="Zinc_ADH-like"/>
</dbReference>
<dbReference type="Pfam" id="PF00107">
    <property type="entry name" value="ADH_zinc_N"/>
    <property type="match status" value="1"/>
</dbReference>
<name>A0ABQ9PID8_9PEZI</name>
<evidence type="ECO:0000259" key="1">
    <source>
        <dbReference type="Pfam" id="PF00107"/>
    </source>
</evidence>
<dbReference type="SUPFAM" id="SSF51735">
    <property type="entry name" value="NAD(P)-binding Rossmann-fold domains"/>
    <property type="match status" value="1"/>
</dbReference>
<evidence type="ECO:0000313" key="3">
    <source>
        <dbReference type="Proteomes" id="UP001169217"/>
    </source>
</evidence>
<dbReference type="EMBL" id="JARUPT010000435">
    <property type="protein sequence ID" value="KAK0371561.1"/>
    <property type="molecule type" value="Genomic_DNA"/>
</dbReference>
<dbReference type="PANTHER" id="PTHR45033:SF2">
    <property type="entry name" value="ZINC-TYPE ALCOHOL DEHYDROGENASE-LIKE PROTEIN C1773.06C"/>
    <property type="match status" value="1"/>
</dbReference>
<proteinExistence type="predicted"/>